<feature type="region of interest" description="Disordered" evidence="1">
    <location>
        <begin position="63"/>
        <end position="96"/>
    </location>
</feature>
<accession>A0AAV2CIV7</accession>
<proteinExistence type="predicted"/>
<evidence type="ECO:0000313" key="2">
    <source>
        <dbReference type="EMBL" id="CAL1356194.1"/>
    </source>
</evidence>
<evidence type="ECO:0000256" key="1">
    <source>
        <dbReference type="SAM" id="MobiDB-lite"/>
    </source>
</evidence>
<organism evidence="2 3">
    <name type="scientific">Linum trigynum</name>
    <dbReference type="NCBI Taxonomy" id="586398"/>
    <lineage>
        <taxon>Eukaryota</taxon>
        <taxon>Viridiplantae</taxon>
        <taxon>Streptophyta</taxon>
        <taxon>Embryophyta</taxon>
        <taxon>Tracheophyta</taxon>
        <taxon>Spermatophyta</taxon>
        <taxon>Magnoliopsida</taxon>
        <taxon>eudicotyledons</taxon>
        <taxon>Gunneridae</taxon>
        <taxon>Pentapetalae</taxon>
        <taxon>rosids</taxon>
        <taxon>fabids</taxon>
        <taxon>Malpighiales</taxon>
        <taxon>Linaceae</taxon>
        <taxon>Linum</taxon>
    </lineage>
</organism>
<name>A0AAV2CIV7_9ROSI</name>
<dbReference type="Proteomes" id="UP001497516">
    <property type="component" value="Chromosome 1"/>
</dbReference>
<gene>
    <name evidence="2" type="ORF">LTRI10_LOCUS3910</name>
</gene>
<keyword evidence="3" id="KW-1185">Reference proteome</keyword>
<protein>
    <submittedName>
        <fullName evidence="2">Uncharacterized protein</fullName>
    </submittedName>
</protein>
<dbReference type="AlphaFoldDB" id="A0AAV2CIV7"/>
<evidence type="ECO:0000313" key="3">
    <source>
        <dbReference type="Proteomes" id="UP001497516"/>
    </source>
</evidence>
<dbReference type="EMBL" id="OZ034813">
    <property type="protein sequence ID" value="CAL1356194.1"/>
    <property type="molecule type" value="Genomic_DNA"/>
</dbReference>
<reference evidence="2 3" key="1">
    <citation type="submission" date="2024-04" db="EMBL/GenBank/DDBJ databases">
        <authorList>
            <person name="Fracassetti M."/>
        </authorList>
    </citation>
    <scope>NUCLEOTIDE SEQUENCE [LARGE SCALE GENOMIC DNA]</scope>
</reference>
<sequence length="110" mass="11911">MLSVAAAVKVFELDSLRTAFRLAGHKEEELASWRNTIGLFLRSGGSGAAAPLLVEVGVRPPERALRRQTGQQRRDRDPGLCDCHQQRLSRRGGRGSALTAMRGLSLGTSV</sequence>